<dbReference type="EMBL" id="JBHUDG010000005">
    <property type="protein sequence ID" value="MFD1629561.1"/>
    <property type="molecule type" value="Genomic_DNA"/>
</dbReference>
<feature type="domain" description="DNA methylase adenine-specific" evidence="5">
    <location>
        <begin position="331"/>
        <end position="605"/>
    </location>
</feature>
<dbReference type="PANTHER" id="PTHR33841">
    <property type="entry name" value="DNA METHYLTRANSFERASE YEEA-RELATED"/>
    <property type="match status" value="1"/>
</dbReference>
<dbReference type="InterPro" id="IPR029063">
    <property type="entry name" value="SAM-dependent_MTases_sf"/>
</dbReference>
<evidence type="ECO:0000256" key="3">
    <source>
        <dbReference type="ARBA" id="ARBA00022679"/>
    </source>
</evidence>
<dbReference type="InterPro" id="IPR003356">
    <property type="entry name" value="DNA_methylase_A-5"/>
</dbReference>
<evidence type="ECO:0000259" key="5">
    <source>
        <dbReference type="Pfam" id="PF02384"/>
    </source>
</evidence>
<evidence type="ECO:0000313" key="7">
    <source>
        <dbReference type="Proteomes" id="UP001597118"/>
    </source>
</evidence>
<keyword evidence="3" id="KW-0808">Transferase</keyword>
<sequence>MAKINYNERSWAIDVISEINLFLANKRWHFKSAGGESTIRNEKSSLFPDVLIFKDLTKEIILQGWELKMPDTPINDVELISNAITKAKILQRDSFILWNVKSAVLYVKNGENYSILKTWNDIAINTRLEVRANEALWKTLLHTILQDLNNYFESGDISEDAQGDILSIDKVIDVVLENIPSTVENIRNKTRRNARLDAQINNWWLSSATEYGYNPTSARDKSNKFPTLSKVVLTDWVFKIVFANVLKRHFNEARAIETVDYDTTVNEAKQVIAGISEHCNFWNIFSDNLAIELISDTAWKQIVQLNLFLSTINIDGIEIEILHNLLQSSIVSAKRKVAGQFATPKKLADLLTRLTINDKEGIVIDPCCGTGTIIKQAYLLKEEYEIAQDSILESIWASDKHSFPIQLSTLTLAKPDNIGRVLNIFRADVIDLQTGQTVTFKDPNNGNDIDKRLPRVDYVVSNLPFIKSKEIEVLNPNITEINGVIQAQTNTPKSLSGKSDIFAYIPFYLHNILSDNGRIGLILSNAWLGTDYGEIFLELVQKYFDIDIVVISGKGKWFHNADVVTTFLIATKRNPAEPENIDRTISFCTLKEKIEEIDDIKQLSNNIILETESEQVKIQPYSLTQIRELEEIGVPWCGYFANLNWLPIIADRLIDSNQIFNFTRGERRGWNPLFYPAIGHGIENEYIQPVLKNLRGTPSLTCVAEVEAFCCSRSTEELEALGHTGALNWIRSFENQVNETGVPLTQSLRRANMYWYEMNTNNMADYVANVNYDKSLFIARFETRSFIDQRMIGFSIKEDYQAENKTLFLALFNSILSMFFIESFGFGRGLGALDLRATKFERDFKILNPNLLNNEQKAEIINAFQPIAQRNRLPLEQEILQEDRINFEQVLFNTYGIVEYYDSIKESLLHLYRIRFAVKD</sequence>
<keyword evidence="7" id="KW-1185">Reference proteome</keyword>
<proteinExistence type="inferred from homology"/>
<keyword evidence="2 6" id="KW-0489">Methyltransferase</keyword>
<dbReference type="Gene3D" id="3.40.50.150">
    <property type="entry name" value="Vaccinia Virus protein VP39"/>
    <property type="match status" value="1"/>
</dbReference>
<keyword evidence="4" id="KW-0949">S-adenosyl-L-methionine</keyword>
<name>A0ABW4IA02_9SPHI</name>
<comment type="caution">
    <text evidence="6">The sequence shown here is derived from an EMBL/GenBank/DDBJ whole genome shotgun (WGS) entry which is preliminary data.</text>
</comment>
<comment type="similarity">
    <text evidence="1">Belongs to the N(4)/N(6)-methyltransferase family.</text>
</comment>
<protein>
    <submittedName>
        <fullName evidence="6">N-6 DNA methylase</fullName>
    </submittedName>
</protein>
<dbReference type="GO" id="GO:0032259">
    <property type="term" value="P:methylation"/>
    <property type="evidence" value="ECO:0007669"/>
    <property type="project" value="UniProtKB-KW"/>
</dbReference>
<evidence type="ECO:0000313" key="6">
    <source>
        <dbReference type="EMBL" id="MFD1629561.1"/>
    </source>
</evidence>
<gene>
    <name evidence="6" type="ORF">ACFSAH_06720</name>
</gene>
<accession>A0ABW4IA02</accession>
<dbReference type="RefSeq" id="WP_379661942.1">
    <property type="nucleotide sequence ID" value="NZ_JBHUDG010000005.1"/>
</dbReference>
<dbReference type="PRINTS" id="PR00507">
    <property type="entry name" value="N12N6MTFRASE"/>
</dbReference>
<evidence type="ECO:0000256" key="4">
    <source>
        <dbReference type="ARBA" id="ARBA00022691"/>
    </source>
</evidence>
<dbReference type="PANTHER" id="PTHR33841:SF5">
    <property type="entry name" value="DNA METHYLASE (MODIFICATION METHYLASE) (METHYLTRANSFERASE)-RELATED"/>
    <property type="match status" value="1"/>
</dbReference>
<dbReference type="Proteomes" id="UP001597118">
    <property type="component" value="Unassembled WGS sequence"/>
</dbReference>
<dbReference type="SUPFAM" id="SSF53335">
    <property type="entry name" value="S-adenosyl-L-methionine-dependent methyltransferases"/>
    <property type="match status" value="1"/>
</dbReference>
<reference evidence="7" key="1">
    <citation type="journal article" date="2019" name="Int. J. Syst. Evol. Microbiol.">
        <title>The Global Catalogue of Microorganisms (GCM) 10K type strain sequencing project: providing services to taxonomists for standard genome sequencing and annotation.</title>
        <authorList>
            <consortium name="The Broad Institute Genomics Platform"/>
            <consortium name="The Broad Institute Genome Sequencing Center for Infectious Disease"/>
            <person name="Wu L."/>
            <person name="Ma J."/>
        </authorList>
    </citation>
    <scope>NUCLEOTIDE SEQUENCE [LARGE SCALE GENOMIC DNA]</scope>
    <source>
        <strain evidence="7">CCUG 53762</strain>
    </source>
</reference>
<evidence type="ECO:0000256" key="2">
    <source>
        <dbReference type="ARBA" id="ARBA00022603"/>
    </source>
</evidence>
<evidence type="ECO:0000256" key="1">
    <source>
        <dbReference type="ARBA" id="ARBA00006594"/>
    </source>
</evidence>
<dbReference type="InterPro" id="IPR050953">
    <property type="entry name" value="N4_N6_ade-DNA_methylase"/>
</dbReference>
<organism evidence="6 7">
    <name type="scientific">Pseudopedobacter beijingensis</name>
    <dbReference type="NCBI Taxonomy" id="1207056"/>
    <lineage>
        <taxon>Bacteria</taxon>
        <taxon>Pseudomonadati</taxon>
        <taxon>Bacteroidota</taxon>
        <taxon>Sphingobacteriia</taxon>
        <taxon>Sphingobacteriales</taxon>
        <taxon>Sphingobacteriaceae</taxon>
        <taxon>Pseudopedobacter</taxon>
    </lineage>
</organism>
<dbReference type="Pfam" id="PF02384">
    <property type="entry name" value="N6_Mtase"/>
    <property type="match status" value="1"/>
</dbReference>
<dbReference type="GO" id="GO:0008168">
    <property type="term" value="F:methyltransferase activity"/>
    <property type="evidence" value="ECO:0007669"/>
    <property type="project" value="UniProtKB-KW"/>
</dbReference>